<dbReference type="EMBL" id="CCAE010000028">
    <property type="protein sequence ID" value="CDN88728.1"/>
    <property type="molecule type" value="Genomic_DNA"/>
</dbReference>
<keyword evidence="3" id="KW-1003">Cell membrane</keyword>
<dbReference type="PANTHER" id="PTHR34584:SF1">
    <property type="entry name" value="NA(+)_H(+) ANTIPORTER SUBUNIT E1"/>
    <property type="match status" value="1"/>
</dbReference>
<comment type="similarity">
    <text evidence="2">Belongs to the CPA3 antiporters (TC 2.A.63) subunit E family.</text>
</comment>
<evidence type="ECO:0000256" key="1">
    <source>
        <dbReference type="ARBA" id="ARBA00004651"/>
    </source>
</evidence>
<keyword evidence="5 8" id="KW-1133">Transmembrane helix</keyword>
<protein>
    <submittedName>
        <fullName evidence="9">Putative monovalent cation/H+ antiporter subunit E</fullName>
    </submittedName>
</protein>
<name>A0A1L1PFH8_HYDIT</name>
<feature type="region of interest" description="Disordered" evidence="7">
    <location>
        <begin position="1"/>
        <end position="20"/>
    </location>
</feature>
<evidence type="ECO:0000256" key="7">
    <source>
        <dbReference type="SAM" id="MobiDB-lite"/>
    </source>
</evidence>
<dbReference type="GO" id="GO:0005886">
    <property type="term" value="C:plasma membrane"/>
    <property type="evidence" value="ECO:0007669"/>
    <property type="project" value="UniProtKB-SubCell"/>
</dbReference>
<feature type="transmembrane region" description="Helical" evidence="8">
    <location>
        <begin position="21"/>
        <end position="41"/>
    </location>
</feature>
<sequence>MKRNTDVPSPAAPERAPSGGRAALLPSPWLSLGLFGGWLLLTRSMSAGQILLGLLVAVVVPLLMAPLRPTPGPLRHWGTLVRLILRVGRDVVWSAIDVAIGVVRSRREPPRGSFVVVPLDLRNVHGLAALSMITAVIPGTVWCELAPDCAALLVHVFDLEDEAAFIAHFKADYELPLKEVFG</sequence>
<evidence type="ECO:0000313" key="10">
    <source>
        <dbReference type="Proteomes" id="UP000028878"/>
    </source>
</evidence>
<keyword evidence="4 8" id="KW-0812">Transmembrane</keyword>
<evidence type="ECO:0000256" key="6">
    <source>
        <dbReference type="ARBA" id="ARBA00023136"/>
    </source>
</evidence>
<feature type="transmembrane region" description="Helical" evidence="8">
    <location>
        <begin position="47"/>
        <end position="67"/>
    </location>
</feature>
<dbReference type="RefSeq" id="WP_009519449.1">
    <property type="nucleotide sequence ID" value="NZ_CCAE010000028.1"/>
</dbReference>
<comment type="subcellular location">
    <subcellularLocation>
        <location evidence="1">Cell membrane</location>
        <topology evidence="1">Multi-pass membrane protein</topology>
    </subcellularLocation>
</comment>
<evidence type="ECO:0000256" key="5">
    <source>
        <dbReference type="ARBA" id="ARBA00022989"/>
    </source>
</evidence>
<evidence type="ECO:0000256" key="2">
    <source>
        <dbReference type="ARBA" id="ARBA00006228"/>
    </source>
</evidence>
<accession>A0A1L1PFH8</accession>
<reference evidence="10" key="1">
    <citation type="submission" date="2014-02" db="EMBL/GenBank/DDBJ databases">
        <authorList>
            <person name="Gan H."/>
        </authorList>
    </citation>
    <scope>NUCLEOTIDE SEQUENCE [LARGE SCALE GENOMIC DNA]</scope>
    <source>
        <strain evidence="10">S1</strain>
    </source>
</reference>
<evidence type="ECO:0000256" key="8">
    <source>
        <dbReference type="SAM" id="Phobius"/>
    </source>
</evidence>
<reference evidence="10" key="2">
    <citation type="submission" date="2014-11" db="EMBL/GenBank/DDBJ databases">
        <title>Draft genome sequence of Hydrogenophaga intermedia S1.</title>
        <authorList>
            <person name="Gan H.M."/>
            <person name="Chew T.H."/>
            <person name="Stolz A."/>
        </authorList>
    </citation>
    <scope>NUCLEOTIDE SEQUENCE [LARGE SCALE GENOMIC DNA]</scope>
    <source>
        <strain evidence="10">S1</strain>
    </source>
</reference>
<proteinExistence type="inferred from homology"/>
<dbReference type="InterPro" id="IPR002758">
    <property type="entry name" value="Cation_antiport_E"/>
</dbReference>
<keyword evidence="6 8" id="KW-0472">Membrane</keyword>
<keyword evidence="10" id="KW-1185">Reference proteome</keyword>
<organism evidence="9 10">
    <name type="scientific">Hydrogenophaga intermedia</name>
    <dbReference type="NCBI Taxonomy" id="65786"/>
    <lineage>
        <taxon>Bacteria</taxon>
        <taxon>Pseudomonadati</taxon>
        <taxon>Pseudomonadota</taxon>
        <taxon>Betaproteobacteria</taxon>
        <taxon>Burkholderiales</taxon>
        <taxon>Comamonadaceae</taxon>
        <taxon>Hydrogenophaga</taxon>
    </lineage>
</organism>
<dbReference type="PANTHER" id="PTHR34584">
    <property type="entry name" value="NA(+)/H(+) ANTIPORTER SUBUNIT E1"/>
    <property type="match status" value="1"/>
</dbReference>
<dbReference type="AlphaFoldDB" id="A0A1L1PFH8"/>
<dbReference type="Pfam" id="PF01899">
    <property type="entry name" value="MNHE"/>
    <property type="match status" value="1"/>
</dbReference>
<evidence type="ECO:0000256" key="4">
    <source>
        <dbReference type="ARBA" id="ARBA00022692"/>
    </source>
</evidence>
<dbReference type="NCBIfam" id="NF006520">
    <property type="entry name" value="PRK08965.1-4"/>
    <property type="match status" value="1"/>
</dbReference>
<evidence type="ECO:0000313" key="9">
    <source>
        <dbReference type="EMBL" id="CDN88728.1"/>
    </source>
</evidence>
<gene>
    <name evidence="9" type="ORF">BN948_03164</name>
</gene>
<dbReference type="GO" id="GO:0008324">
    <property type="term" value="F:monoatomic cation transmembrane transporter activity"/>
    <property type="evidence" value="ECO:0007669"/>
    <property type="project" value="InterPro"/>
</dbReference>
<evidence type="ECO:0000256" key="3">
    <source>
        <dbReference type="ARBA" id="ARBA00022475"/>
    </source>
</evidence>
<dbReference type="Proteomes" id="UP000028878">
    <property type="component" value="Unassembled WGS sequence"/>
</dbReference>